<sequence length="496" mass="57412">MSKKNIFLFVADQMRNDALAHMGNPASITPNLDDLVSEGVSFENAYCQNPVCVPSRNSFLTGLYPHVSGHRTMHYLQREDEPNILKEMKNNGYEVIWIGRNDVVPADRPKTEYCDEYYDGVKNENTRDAENSQMDHSVDMNEDSKKLYDKMLSGDTYYSFYMGKLPDGEGYGKTDWNCVEKALEYIERRRKESSDKPFFVYCTISFPHPPYACEDPWYSNIDRSKLPPRRPNIQEVPNKASMLYGINERQELNDWSEERFDELRGTYLAMVSRFDHQVGLIKEKLKEFGLYDDTNLIIYSDHGDYTGDYTITEKVQNCFEDPISNVPLLIKPAKGIVVEPRISKAQVELLDLPATIAEMAEIDLSYTQFGKSLLHVVAGDEEHKDAVFCEGGRIHGEKQAMELGHGPESPYWPRLATQYSEGPEHTKAVMCKMGDFKYTMRLYETDELYNTIEDPMEINNLAVLDEYQDLVQKMKNRVTQFYMETTDYVPMKRDKR</sequence>
<dbReference type="Pfam" id="PF00884">
    <property type="entry name" value="Sulfatase"/>
    <property type="match status" value="1"/>
</dbReference>
<keyword evidence="1" id="KW-0479">Metal-binding</keyword>
<keyword evidence="5" id="KW-1185">Reference proteome</keyword>
<reference evidence="4 5" key="2">
    <citation type="submission" date="2024-03" db="EMBL/GenBank/DDBJ databases">
        <title>The Genome Sequence of Enterococcus sp. DIV2402.</title>
        <authorList>
            <consortium name="The Broad Institute Genomics Platform"/>
            <consortium name="The Broad Institute Microbial Omics Core"/>
            <consortium name="The Broad Institute Genomic Center for Infectious Diseases"/>
            <person name="Earl A."/>
            <person name="Manson A."/>
            <person name="Gilmore M."/>
            <person name="Schwartman J."/>
            <person name="Shea T."/>
            <person name="Abouelleil A."/>
            <person name="Cao P."/>
            <person name="Chapman S."/>
            <person name="Cusick C."/>
            <person name="Young S."/>
            <person name="Neafsey D."/>
            <person name="Nusbaum C."/>
            <person name="Birren B."/>
        </authorList>
    </citation>
    <scope>NUCLEOTIDE SEQUENCE [LARGE SCALE GENOMIC DNA]</scope>
    <source>
        <strain evidence="4 5">DIV2402</strain>
    </source>
</reference>
<dbReference type="Gene3D" id="3.40.720.10">
    <property type="entry name" value="Alkaline Phosphatase, subunit A"/>
    <property type="match status" value="1"/>
</dbReference>
<reference evidence="4 5" key="1">
    <citation type="submission" date="2021-03" db="EMBL/GenBank/DDBJ databases">
        <authorList>
            <person name="Gilmore M.S."/>
            <person name="Schwartzman J."/>
            <person name="Van Tyne D."/>
            <person name="Martin M."/>
            <person name="Earl A.M."/>
            <person name="Manson A.L."/>
            <person name="Straub T."/>
            <person name="Salamzade R."/>
            <person name="Saavedra J."/>
            <person name="Lebreton F."/>
            <person name="Prichula J."/>
            <person name="Schaufler K."/>
            <person name="Gaca A."/>
            <person name="Sgardioli B."/>
            <person name="Wagenaar J."/>
            <person name="Strong T."/>
        </authorList>
    </citation>
    <scope>NUCLEOTIDE SEQUENCE [LARGE SCALE GENOMIC DNA]</scope>
    <source>
        <strain evidence="4 5">DIV2402</strain>
    </source>
</reference>
<dbReference type="EMBL" id="CP147251">
    <property type="protein sequence ID" value="WYJ77436.1"/>
    <property type="molecule type" value="Genomic_DNA"/>
</dbReference>
<dbReference type="Proteomes" id="UP000664701">
    <property type="component" value="Chromosome"/>
</dbReference>
<evidence type="ECO:0000313" key="5">
    <source>
        <dbReference type="Proteomes" id="UP000664701"/>
    </source>
</evidence>
<evidence type="ECO:0000313" key="4">
    <source>
        <dbReference type="EMBL" id="WYJ77436.1"/>
    </source>
</evidence>
<keyword evidence="2" id="KW-0378">Hydrolase</keyword>
<dbReference type="PANTHER" id="PTHR45953:SF1">
    <property type="entry name" value="IDURONATE 2-SULFATASE"/>
    <property type="match status" value="1"/>
</dbReference>
<dbReference type="InterPro" id="IPR000917">
    <property type="entry name" value="Sulfatase_N"/>
</dbReference>
<dbReference type="InterPro" id="IPR017850">
    <property type="entry name" value="Alkaline_phosphatase_core_sf"/>
</dbReference>
<feature type="domain" description="Sulfatase N-terminal" evidence="3">
    <location>
        <begin position="4"/>
        <end position="361"/>
    </location>
</feature>
<proteinExistence type="predicted"/>
<organism evidence="4 5">
    <name type="scientific">Candidatus Enterococcus lowellii</name>
    <dbReference type="NCBI Taxonomy" id="2230877"/>
    <lineage>
        <taxon>Bacteria</taxon>
        <taxon>Bacillati</taxon>
        <taxon>Bacillota</taxon>
        <taxon>Bacilli</taxon>
        <taxon>Lactobacillales</taxon>
        <taxon>Enterococcaceae</taxon>
        <taxon>Enterococcus</taxon>
    </lineage>
</organism>
<name>A0ABZ2SSM7_9ENTE</name>
<dbReference type="SUPFAM" id="SSF53649">
    <property type="entry name" value="Alkaline phosphatase-like"/>
    <property type="match status" value="1"/>
</dbReference>
<evidence type="ECO:0000256" key="1">
    <source>
        <dbReference type="ARBA" id="ARBA00022723"/>
    </source>
</evidence>
<protein>
    <recommendedName>
        <fullName evidence="3">Sulfatase N-terminal domain-containing protein</fullName>
    </recommendedName>
</protein>
<dbReference type="PANTHER" id="PTHR45953">
    <property type="entry name" value="IDURONATE 2-SULFATASE"/>
    <property type="match status" value="1"/>
</dbReference>
<gene>
    <name evidence="4" type="ORF">DOK78_002074</name>
</gene>
<evidence type="ECO:0000256" key="2">
    <source>
        <dbReference type="ARBA" id="ARBA00022801"/>
    </source>
</evidence>
<accession>A0ABZ2SSM7</accession>
<dbReference type="RefSeq" id="WP_207940438.1">
    <property type="nucleotide sequence ID" value="NZ_CP147251.1"/>
</dbReference>
<dbReference type="CDD" id="cd16150">
    <property type="entry name" value="sulfatase_like"/>
    <property type="match status" value="1"/>
</dbReference>
<evidence type="ECO:0000259" key="3">
    <source>
        <dbReference type="Pfam" id="PF00884"/>
    </source>
</evidence>